<dbReference type="NCBIfam" id="TIGR00125">
    <property type="entry name" value="cyt_tran_rel"/>
    <property type="match status" value="1"/>
</dbReference>
<dbReference type="SMART" id="SM00764">
    <property type="entry name" value="Citrate_ly_lig"/>
    <property type="match status" value="1"/>
</dbReference>
<evidence type="ECO:0000256" key="2">
    <source>
        <dbReference type="ARBA" id="ARBA00022741"/>
    </source>
</evidence>
<accession>A0A9Q9S532</accession>
<keyword evidence="1 8" id="KW-0436">Ligase</keyword>
<keyword evidence="2 8" id="KW-0547">Nucleotide-binding</keyword>
<evidence type="ECO:0000256" key="1">
    <source>
        <dbReference type="ARBA" id="ARBA00022598"/>
    </source>
</evidence>
<dbReference type="EMBL" id="CABGGO010000002">
    <property type="protein sequence ID" value="VUS27726.1"/>
    <property type="molecule type" value="Genomic_DNA"/>
</dbReference>
<dbReference type="Gene3D" id="3.40.630.30">
    <property type="match status" value="1"/>
</dbReference>
<dbReference type="Pfam" id="PF08218">
    <property type="entry name" value="Citrate_ly_lig"/>
    <property type="match status" value="1"/>
</dbReference>
<comment type="function">
    <text evidence="5 8">Acetylation of prosthetic group (2-(5''-phosphoribosyl)-3'-dephosphocoenzyme-A) of the gamma subunit of citrate lyase.</text>
</comment>
<dbReference type="NCBIfam" id="TIGR00124">
    <property type="entry name" value="cit_ly_ligase"/>
    <property type="match status" value="1"/>
</dbReference>
<dbReference type="Proteomes" id="UP000318567">
    <property type="component" value="Unassembled WGS sequence"/>
</dbReference>
<comment type="caution">
    <text evidence="10">The sequence shown here is derived from an EMBL/GenBank/DDBJ whole genome shotgun (WGS) entry which is preliminary data.</text>
</comment>
<dbReference type="AlphaFoldDB" id="A0A9Q9S532"/>
<dbReference type="GO" id="GO:0005524">
    <property type="term" value="F:ATP binding"/>
    <property type="evidence" value="ECO:0007669"/>
    <property type="project" value="UniProtKB-UniRule"/>
</dbReference>
<dbReference type="InterPro" id="IPR013166">
    <property type="entry name" value="Citrate_lyase_ligase_C"/>
</dbReference>
<dbReference type="InterPro" id="IPR000182">
    <property type="entry name" value="GNAT_dom"/>
</dbReference>
<dbReference type="EC" id="6.2.1.22" evidence="6 8"/>
<organism evidence="10 11">
    <name type="scientific">Klebsiella pasteurii</name>
    <dbReference type="NCBI Taxonomy" id="2587529"/>
    <lineage>
        <taxon>Bacteria</taxon>
        <taxon>Pseudomonadati</taxon>
        <taxon>Pseudomonadota</taxon>
        <taxon>Gammaproteobacteria</taxon>
        <taxon>Enterobacterales</taxon>
        <taxon>Enterobacteriaceae</taxon>
        <taxon>Klebsiella/Raoultella group</taxon>
        <taxon>Klebsiella</taxon>
    </lineage>
</organism>
<evidence type="ECO:0000256" key="3">
    <source>
        <dbReference type="ARBA" id="ARBA00022840"/>
    </source>
</evidence>
<dbReference type="InterPro" id="IPR005216">
    <property type="entry name" value="Citrate_lyase_ligase"/>
</dbReference>
<evidence type="ECO:0000256" key="4">
    <source>
        <dbReference type="ARBA" id="ARBA00051405"/>
    </source>
</evidence>
<evidence type="ECO:0000313" key="11">
    <source>
        <dbReference type="Proteomes" id="UP000318567"/>
    </source>
</evidence>
<dbReference type="PANTHER" id="PTHR40599:SF1">
    <property type="entry name" value="[CITRATE [PRO-3S]-LYASE] LIGASE"/>
    <property type="match status" value="1"/>
</dbReference>
<evidence type="ECO:0000256" key="5">
    <source>
        <dbReference type="ARBA" id="ARBA00058086"/>
    </source>
</evidence>
<proteinExistence type="predicted"/>
<name>A0A9Q9S532_9ENTR</name>
<dbReference type="GO" id="GO:0008771">
    <property type="term" value="F:[citrate (pro-3S)-lyase] ligase activity"/>
    <property type="evidence" value="ECO:0007669"/>
    <property type="project" value="UniProtKB-EC"/>
</dbReference>
<dbReference type="Gene3D" id="3.40.50.620">
    <property type="entry name" value="HUPs"/>
    <property type="match status" value="1"/>
</dbReference>
<evidence type="ECO:0000259" key="9">
    <source>
        <dbReference type="PROSITE" id="PS51186"/>
    </source>
</evidence>
<dbReference type="InterPro" id="IPR016181">
    <property type="entry name" value="Acyl_CoA_acyltransferase"/>
</dbReference>
<dbReference type="PIRSF" id="PIRSF005751">
    <property type="entry name" value="Acet_citr_lig"/>
    <property type="match status" value="1"/>
</dbReference>
<dbReference type="FunFam" id="3.40.50.620:FF:000071">
    <property type="entry name" value="[Citrate [pro-3S]-lyase] ligase"/>
    <property type="match status" value="1"/>
</dbReference>
<sequence>MAKYSSFWLMKRRKMNLILKRVALQKDPRRREAIDLFLHQHQLSLEVDCEIVIIAEYQRRIVGCGAIAGCVLKCIAVDPSLQGEGLSLKLLTELMTQAYELGRSELFLFTKPYNAALFSCAGFWPIARAGDQAVLMENSRERLSRYCRQLTMYRQPGEKIGAIVMNANPFTLGHRWLVEQAARQCDWLHLFVVKEDASFFSYRDRVALIEQGIAGIANVTLHPGSAYLISRATFPGYFLKDQGVVDDCHCQIDLQLFRERLAPALGVTHRFVGSEPLCELTRQYNLRMRQLLEAPGDAPAIQVVELARVEKEGGPISASRVRRLYQQRQWSAIAPLVPPGTLSFLMHLAESEHQTA</sequence>
<dbReference type="InterPro" id="IPR014729">
    <property type="entry name" value="Rossmann-like_a/b/a_fold"/>
</dbReference>
<evidence type="ECO:0000256" key="6">
    <source>
        <dbReference type="ARBA" id="ARBA00066591"/>
    </source>
</evidence>
<keyword evidence="3 8" id="KW-0067">ATP-binding</keyword>
<comment type="catalytic activity">
    <reaction evidence="4 8">
        <text>holo-[citrate lyase ACP] + acetate + ATP = acetyl-[citrate lyase ACP] + AMP + diphosphate</text>
        <dbReference type="Rhea" id="RHEA:23788"/>
        <dbReference type="Rhea" id="RHEA-COMP:10158"/>
        <dbReference type="Rhea" id="RHEA-COMP:13710"/>
        <dbReference type="ChEBI" id="CHEBI:30089"/>
        <dbReference type="ChEBI" id="CHEBI:30616"/>
        <dbReference type="ChEBI" id="CHEBI:33019"/>
        <dbReference type="ChEBI" id="CHEBI:82683"/>
        <dbReference type="ChEBI" id="CHEBI:137976"/>
        <dbReference type="ChEBI" id="CHEBI:456215"/>
        <dbReference type="EC" id="6.2.1.22"/>
    </reaction>
</comment>
<dbReference type="InterPro" id="IPR004821">
    <property type="entry name" value="Cyt_trans-like"/>
</dbReference>
<reference evidence="10 11" key="1">
    <citation type="submission" date="2019-07" db="EMBL/GenBank/DDBJ databases">
        <authorList>
            <person name="Brisse S."/>
            <person name="Rodrigues C."/>
            <person name="Thorpe H."/>
        </authorList>
    </citation>
    <scope>NUCLEOTIDE SEQUENCE [LARGE SCALE GENOMIC DNA]</scope>
    <source>
        <strain evidence="10">SB6410</strain>
    </source>
</reference>
<dbReference type="PROSITE" id="PS51186">
    <property type="entry name" value="GNAT"/>
    <property type="match status" value="1"/>
</dbReference>
<dbReference type="Pfam" id="PF00583">
    <property type="entry name" value="Acetyltransf_1"/>
    <property type="match status" value="1"/>
</dbReference>
<dbReference type="SUPFAM" id="SSF52374">
    <property type="entry name" value="Nucleotidylyl transferase"/>
    <property type="match status" value="1"/>
</dbReference>
<evidence type="ECO:0000313" key="10">
    <source>
        <dbReference type="EMBL" id="VUS27726.1"/>
    </source>
</evidence>
<dbReference type="PANTHER" id="PTHR40599">
    <property type="entry name" value="[CITRATE [PRO-3S]-LYASE] LIGASE"/>
    <property type="match status" value="1"/>
</dbReference>
<feature type="domain" description="N-acetyltransferase" evidence="9">
    <location>
        <begin position="5"/>
        <end position="141"/>
    </location>
</feature>
<dbReference type="CDD" id="cd02169">
    <property type="entry name" value="Citrate_lyase_ligase"/>
    <property type="match status" value="1"/>
</dbReference>
<evidence type="ECO:0000256" key="7">
    <source>
        <dbReference type="ARBA" id="ARBA00068968"/>
    </source>
</evidence>
<evidence type="ECO:0000256" key="8">
    <source>
        <dbReference type="PIRNR" id="PIRNR005751"/>
    </source>
</evidence>
<gene>
    <name evidence="10" type="primary">citC_2</name>
    <name evidence="10" type="ORF">SB6410_04527</name>
</gene>
<dbReference type="SUPFAM" id="SSF55729">
    <property type="entry name" value="Acyl-CoA N-acyltransferases (Nat)"/>
    <property type="match status" value="1"/>
</dbReference>
<dbReference type="GO" id="GO:0016747">
    <property type="term" value="F:acyltransferase activity, transferring groups other than amino-acyl groups"/>
    <property type="evidence" value="ECO:0007669"/>
    <property type="project" value="InterPro"/>
</dbReference>
<protein>
    <recommendedName>
        <fullName evidence="7 8">[Citrate [pro-3S]-lyase] ligase</fullName>
        <ecNumber evidence="6 8">6.2.1.22</ecNumber>
    </recommendedName>
</protein>